<reference evidence="1 2" key="1">
    <citation type="journal article" date="2015" name="Genome Announc.">
        <title>Expanding the biotechnology potential of lactobacilli through comparative genomics of 213 strains and associated genera.</title>
        <authorList>
            <person name="Sun Z."/>
            <person name="Harris H.M."/>
            <person name="McCann A."/>
            <person name="Guo C."/>
            <person name="Argimon S."/>
            <person name="Zhang W."/>
            <person name="Yang X."/>
            <person name="Jeffery I.B."/>
            <person name="Cooney J.C."/>
            <person name="Kagawa T.F."/>
            <person name="Liu W."/>
            <person name="Song Y."/>
            <person name="Salvetti E."/>
            <person name="Wrobel A."/>
            <person name="Rasinkangas P."/>
            <person name="Parkhill J."/>
            <person name="Rea M.C."/>
            <person name="O'Sullivan O."/>
            <person name="Ritari J."/>
            <person name="Douillard F.P."/>
            <person name="Paul Ross R."/>
            <person name="Yang R."/>
            <person name="Briner A.E."/>
            <person name="Felis G.E."/>
            <person name="de Vos W.M."/>
            <person name="Barrangou R."/>
            <person name="Klaenhammer T.R."/>
            <person name="Caufield P.W."/>
            <person name="Cui Y."/>
            <person name="Zhang H."/>
            <person name="O'Toole P.W."/>
        </authorList>
    </citation>
    <scope>NUCLEOTIDE SEQUENCE [LARGE SCALE GENOMIC DNA]</scope>
    <source>
        <strain evidence="1 2">DSM 21115</strain>
    </source>
</reference>
<sequence length="59" mass="6680">MGNLITPRDFVDKSVDNLGMGFFYPRIIHKQLLPKSVKINVSPSLKILFVGFQMGINMI</sequence>
<gene>
    <name evidence="1" type="ORF">DY78_GL002243</name>
</gene>
<evidence type="ECO:0000313" key="1">
    <source>
        <dbReference type="EMBL" id="KRO28589.1"/>
    </source>
</evidence>
<name>A0A0R2NY44_9LACO</name>
<dbReference type="EMBL" id="AYGX02000037">
    <property type="protein sequence ID" value="KRO28589.1"/>
    <property type="molecule type" value="Genomic_DNA"/>
</dbReference>
<proteinExistence type="predicted"/>
<dbReference type="Proteomes" id="UP000050920">
    <property type="component" value="Unassembled WGS sequence"/>
</dbReference>
<keyword evidence="2" id="KW-1185">Reference proteome</keyword>
<protein>
    <submittedName>
        <fullName evidence="1">Uncharacterized protein</fullName>
    </submittedName>
</protein>
<dbReference type="AlphaFoldDB" id="A0A0R2NY44"/>
<comment type="caution">
    <text evidence="1">The sequence shown here is derived from an EMBL/GenBank/DDBJ whole genome shotgun (WGS) entry which is preliminary data.</text>
</comment>
<organism evidence="1 2">
    <name type="scientific">Lactiplantibacillus fabifermentans DSM 21115</name>
    <dbReference type="NCBI Taxonomy" id="1413187"/>
    <lineage>
        <taxon>Bacteria</taxon>
        <taxon>Bacillati</taxon>
        <taxon>Bacillota</taxon>
        <taxon>Bacilli</taxon>
        <taxon>Lactobacillales</taxon>
        <taxon>Lactobacillaceae</taxon>
        <taxon>Lactiplantibacillus</taxon>
    </lineage>
</organism>
<accession>A0A0R2NY44</accession>
<evidence type="ECO:0000313" key="2">
    <source>
        <dbReference type="Proteomes" id="UP000050920"/>
    </source>
</evidence>